<feature type="transmembrane region" description="Helical" evidence="11">
    <location>
        <begin position="51"/>
        <end position="71"/>
    </location>
</feature>
<dbReference type="InterPro" id="IPR001708">
    <property type="entry name" value="YidC/ALB3/OXA1/COX18"/>
</dbReference>
<keyword evidence="8" id="KW-0143">Chaperone</keyword>
<evidence type="ECO:0000256" key="4">
    <source>
        <dbReference type="ARBA" id="ARBA00022692"/>
    </source>
</evidence>
<evidence type="ECO:0000256" key="8">
    <source>
        <dbReference type="ARBA" id="ARBA00023186"/>
    </source>
</evidence>
<accession>A0A2N6SDD7</accession>
<dbReference type="GO" id="GO:0032977">
    <property type="term" value="F:membrane insertase activity"/>
    <property type="evidence" value="ECO:0007669"/>
    <property type="project" value="InterPro"/>
</dbReference>
<dbReference type="OrthoDB" id="9780552at2"/>
<comment type="similarity">
    <text evidence="9">Belongs to the OXA1/ALB3/YidC family.</text>
</comment>
<dbReference type="PROSITE" id="PS51257">
    <property type="entry name" value="PROKAR_LIPOPROTEIN"/>
    <property type="match status" value="1"/>
</dbReference>
<dbReference type="GO" id="GO:0015031">
    <property type="term" value="P:protein transport"/>
    <property type="evidence" value="ECO:0007669"/>
    <property type="project" value="UniProtKB-KW"/>
</dbReference>
<evidence type="ECO:0000256" key="5">
    <source>
        <dbReference type="ARBA" id="ARBA00022927"/>
    </source>
</evidence>
<keyword evidence="7 11" id="KW-0472">Membrane</keyword>
<keyword evidence="4 9" id="KW-0812">Transmembrane</keyword>
<dbReference type="NCBIfam" id="TIGR03592">
    <property type="entry name" value="yidC_oxa1_cterm"/>
    <property type="match status" value="1"/>
</dbReference>
<evidence type="ECO:0000256" key="9">
    <source>
        <dbReference type="RuleBase" id="RU003945"/>
    </source>
</evidence>
<comment type="subcellular location">
    <subcellularLocation>
        <location evidence="1">Cell membrane</location>
        <topology evidence="1">Multi-pass membrane protein</topology>
    </subcellularLocation>
    <subcellularLocation>
        <location evidence="9">Membrane</location>
        <topology evidence="9">Multi-pass membrane protein</topology>
    </subcellularLocation>
</comment>
<evidence type="ECO:0000256" key="12">
    <source>
        <dbReference type="SAM" id="SignalP"/>
    </source>
</evidence>
<dbReference type="EMBL" id="PNGT01000008">
    <property type="protein sequence ID" value="PMC51962.1"/>
    <property type="molecule type" value="Genomic_DNA"/>
</dbReference>
<feature type="coiled-coil region" evidence="10">
    <location>
        <begin position="107"/>
        <end position="134"/>
    </location>
</feature>
<name>A0A2N6SDD7_9BACL</name>
<keyword evidence="5" id="KW-0653">Protein transport</keyword>
<dbReference type="PANTHER" id="PTHR12428">
    <property type="entry name" value="OXA1"/>
    <property type="match status" value="1"/>
</dbReference>
<evidence type="ECO:0000256" key="6">
    <source>
        <dbReference type="ARBA" id="ARBA00022989"/>
    </source>
</evidence>
<dbReference type="Pfam" id="PF02096">
    <property type="entry name" value="60KD_IMP"/>
    <property type="match status" value="1"/>
</dbReference>
<dbReference type="InterPro" id="IPR047196">
    <property type="entry name" value="YidC_ALB_C"/>
</dbReference>
<feature type="domain" description="Membrane insertase YidC/Oxa/ALB C-terminal" evidence="13">
    <location>
        <begin position="51"/>
        <end position="262"/>
    </location>
</feature>
<evidence type="ECO:0000313" key="15">
    <source>
        <dbReference type="Proteomes" id="UP000235670"/>
    </source>
</evidence>
<organism evidence="14 15">
    <name type="scientific">Gemella sanguinis</name>
    <dbReference type="NCBI Taxonomy" id="84135"/>
    <lineage>
        <taxon>Bacteria</taxon>
        <taxon>Bacillati</taxon>
        <taxon>Bacillota</taxon>
        <taxon>Bacilli</taxon>
        <taxon>Bacillales</taxon>
        <taxon>Gemellaceae</taxon>
        <taxon>Gemella</taxon>
    </lineage>
</organism>
<keyword evidence="6 11" id="KW-1133">Transmembrane helix</keyword>
<gene>
    <name evidence="14" type="ORF">CJ218_07110</name>
</gene>
<dbReference type="RefSeq" id="WP_031552272.1">
    <property type="nucleotide sequence ID" value="NZ_CAUTAO010000001.1"/>
</dbReference>
<dbReference type="InterPro" id="IPR028055">
    <property type="entry name" value="YidC/Oxa/ALB_C"/>
</dbReference>
<sequence>MKKLSALMLGFASVFFLSGCSAQDRSGTFYETFVKPMDMFLSKIHEYVGSWGWSIVIITLIVRIIILPFMLNNYKTQNKARRGQVLARPELEVVQAKQKAAREKEARAISNEEKTQARAELMELQREQMAIMKKYDANPISVGGCLPLLIQMPFLTGLFFTLTNPLYSAGIIDSTYLGIFSLGTRSYVLPIIAFLVYAAQTKLTMAINPPLVQPGQEAMQGQMQMMQWLSPVMIAVFSFWVAGAVAVYYIVGGLFLIFQTYLGYKIYPPYKPEKEKKQEFDPNKVTLVSNKKKRK</sequence>
<dbReference type="CDD" id="cd20070">
    <property type="entry name" value="5TM_YidC_Alb3"/>
    <property type="match status" value="1"/>
</dbReference>
<proteinExistence type="inferred from homology"/>
<feature type="transmembrane region" description="Helical" evidence="11">
    <location>
        <begin position="140"/>
        <end position="162"/>
    </location>
</feature>
<evidence type="ECO:0000256" key="10">
    <source>
        <dbReference type="SAM" id="Coils"/>
    </source>
</evidence>
<protein>
    <submittedName>
        <fullName evidence="14">Membrane protein insertase YidC</fullName>
    </submittedName>
</protein>
<keyword evidence="2" id="KW-0813">Transport</keyword>
<feature type="transmembrane region" description="Helical" evidence="11">
    <location>
        <begin position="174"/>
        <end position="198"/>
    </location>
</feature>
<dbReference type="GO" id="GO:0005886">
    <property type="term" value="C:plasma membrane"/>
    <property type="evidence" value="ECO:0007669"/>
    <property type="project" value="UniProtKB-SubCell"/>
</dbReference>
<feature type="chain" id="PRO_5014704837" evidence="12">
    <location>
        <begin position="23"/>
        <end position="295"/>
    </location>
</feature>
<feature type="transmembrane region" description="Helical" evidence="11">
    <location>
        <begin position="232"/>
        <end position="258"/>
    </location>
</feature>
<feature type="signal peptide" evidence="12">
    <location>
        <begin position="1"/>
        <end position="22"/>
    </location>
</feature>
<comment type="caution">
    <text evidence="14">The sequence shown here is derived from an EMBL/GenBank/DDBJ whole genome shotgun (WGS) entry which is preliminary data.</text>
</comment>
<dbReference type="STRING" id="84135.GCA_001052115_00954"/>
<evidence type="ECO:0000259" key="13">
    <source>
        <dbReference type="Pfam" id="PF02096"/>
    </source>
</evidence>
<keyword evidence="10" id="KW-0175">Coiled coil</keyword>
<dbReference type="PANTHER" id="PTHR12428:SF65">
    <property type="entry name" value="CYTOCHROME C OXIDASE ASSEMBLY PROTEIN COX18, MITOCHONDRIAL"/>
    <property type="match status" value="1"/>
</dbReference>
<evidence type="ECO:0000256" key="7">
    <source>
        <dbReference type="ARBA" id="ARBA00023136"/>
    </source>
</evidence>
<dbReference type="Proteomes" id="UP000235670">
    <property type="component" value="Unassembled WGS sequence"/>
</dbReference>
<evidence type="ECO:0000256" key="3">
    <source>
        <dbReference type="ARBA" id="ARBA00022475"/>
    </source>
</evidence>
<keyword evidence="3" id="KW-1003">Cell membrane</keyword>
<evidence type="ECO:0000313" key="14">
    <source>
        <dbReference type="EMBL" id="PMC51962.1"/>
    </source>
</evidence>
<dbReference type="GO" id="GO:0051205">
    <property type="term" value="P:protein insertion into membrane"/>
    <property type="evidence" value="ECO:0007669"/>
    <property type="project" value="TreeGrafter"/>
</dbReference>
<dbReference type="AlphaFoldDB" id="A0A2N6SDD7"/>
<keyword evidence="12" id="KW-0732">Signal</keyword>
<evidence type="ECO:0000256" key="2">
    <source>
        <dbReference type="ARBA" id="ARBA00022448"/>
    </source>
</evidence>
<evidence type="ECO:0000256" key="11">
    <source>
        <dbReference type="SAM" id="Phobius"/>
    </source>
</evidence>
<evidence type="ECO:0000256" key="1">
    <source>
        <dbReference type="ARBA" id="ARBA00004651"/>
    </source>
</evidence>
<reference evidence="14 15" key="1">
    <citation type="submission" date="2017-09" db="EMBL/GenBank/DDBJ databases">
        <title>Bacterial strain isolated from the female urinary microbiota.</title>
        <authorList>
            <person name="Thomas-White K."/>
            <person name="Kumar N."/>
            <person name="Forster S."/>
            <person name="Putonti C."/>
            <person name="Lawley T."/>
            <person name="Wolfe A.J."/>
        </authorList>
    </citation>
    <scope>NUCLEOTIDE SEQUENCE [LARGE SCALE GENOMIC DNA]</scope>
    <source>
        <strain evidence="14 15">UMB0186</strain>
    </source>
</reference>